<feature type="region of interest" description="Disordered" evidence="1">
    <location>
        <begin position="1"/>
        <end position="21"/>
    </location>
</feature>
<sequence>MDLPMHNPEDHHDPEGSTDPRVREFAKRVRETDSFVWISPIYNGSYSSGIKLLIDNMNIPLMQGKPVAVMVQGGGRFSGSVIDHLRAIGVNLHADVVNTAVATNRTDFEVTDNQISLVSEEIRARIERALNQLVGE</sequence>
<evidence type="ECO:0000313" key="3">
    <source>
        <dbReference type="EMBL" id="SFG21350.1"/>
    </source>
</evidence>
<dbReference type="InterPro" id="IPR005025">
    <property type="entry name" value="FMN_Rdtase-like_dom"/>
</dbReference>
<evidence type="ECO:0000313" key="4">
    <source>
        <dbReference type="Proteomes" id="UP000199065"/>
    </source>
</evidence>
<dbReference type="PANTHER" id="PTHR30543:SF21">
    <property type="entry name" value="NAD(P)H-DEPENDENT FMN REDUCTASE LOT6"/>
    <property type="match status" value="1"/>
</dbReference>
<gene>
    <name evidence="3" type="ORF">SAMN05660282_00304</name>
</gene>
<reference evidence="3 4" key="1">
    <citation type="submission" date="2016-10" db="EMBL/GenBank/DDBJ databases">
        <authorList>
            <person name="de Groot N.N."/>
        </authorList>
    </citation>
    <scope>NUCLEOTIDE SEQUENCE [LARGE SCALE GENOMIC DNA]</scope>
    <source>
        <strain>J11</strain>
        <strain evidence="4">PG 39</strain>
    </source>
</reference>
<dbReference type="GO" id="GO:0016491">
    <property type="term" value="F:oxidoreductase activity"/>
    <property type="evidence" value="ECO:0007669"/>
    <property type="project" value="InterPro"/>
</dbReference>
<dbReference type="Proteomes" id="UP000199065">
    <property type="component" value="Unassembled WGS sequence"/>
</dbReference>
<dbReference type="Gene3D" id="3.40.50.360">
    <property type="match status" value="1"/>
</dbReference>
<evidence type="ECO:0000259" key="2">
    <source>
        <dbReference type="Pfam" id="PF03358"/>
    </source>
</evidence>
<feature type="compositionally biased region" description="Basic and acidic residues" evidence="1">
    <location>
        <begin position="7"/>
        <end position="21"/>
    </location>
</feature>
<dbReference type="AlphaFoldDB" id="A0A1I2Q0C4"/>
<dbReference type="GO" id="GO:0005829">
    <property type="term" value="C:cytosol"/>
    <property type="evidence" value="ECO:0007669"/>
    <property type="project" value="TreeGrafter"/>
</dbReference>
<dbReference type="GO" id="GO:0010181">
    <property type="term" value="F:FMN binding"/>
    <property type="evidence" value="ECO:0007669"/>
    <property type="project" value="TreeGrafter"/>
</dbReference>
<dbReference type="InterPro" id="IPR029039">
    <property type="entry name" value="Flavoprotein-like_sf"/>
</dbReference>
<organism evidence="3 4">
    <name type="scientific">Corynebacterium spheniscorum</name>
    <dbReference type="NCBI Taxonomy" id="185761"/>
    <lineage>
        <taxon>Bacteria</taxon>
        <taxon>Bacillati</taxon>
        <taxon>Actinomycetota</taxon>
        <taxon>Actinomycetes</taxon>
        <taxon>Mycobacteriales</taxon>
        <taxon>Corynebacteriaceae</taxon>
        <taxon>Corynebacterium</taxon>
    </lineage>
</organism>
<protein>
    <submittedName>
        <fullName evidence="3">NAD(P)H-dependent FMN reductase</fullName>
    </submittedName>
</protein>
<feature type="domain" description="NADPH-dependent FMN reductase-like" evidence="2">
    <location>
        <begin position="7"/>
        <end position="103"/>
    </location>
</feature>
<accession>A0A1I2Q0C4</accession>
<dbReference type="PANTHER" id="PTHR30543">
    <property type="entry name" value="CHROMATE REDUCTASE"/>
    <property type="match status" value="1"/>
</dbReference>
<dbReference type="STRING" id="185761.SAMN05660282_00304"/>
<proteinExistence type="predicted"/>
<keyword evidence="4" id="KW-1185">Reference proteome</keyword>
<dbReference type="EMBL" id="FOPJ01000001">
    <property type="protein sequence ID" value="SFG21350.1"/>
    <property type="molecule type" value="Genomic_DNA"/>
</dbReference>
<dbReference type="SUPFAM" id="SSF52218">
    <property type="entry name" value="Flavoproteins"/>
    <property type="match status" value="1"/>
</dbReference>
<dbReference type="InterPro" id="IPR050712">
    <property type="entry name" value="NAD(P)H-dep_reductase"/>
</dbReference>
<evidence type="ECO:0000256" key="1">
    <source>
        <dbReference type="SAM" id="MobiDB-lite"/>
    </source>
</evidence>
<name>A0A1I2Q0C4_9CORY</name>
<dbReference type="Pfam" id="PF03358">
    <property type="entry name" value="FMN_red"/>
    <property type="match status" value="1"/>
</dbReference>